<keyword evidence="1" id="KW-0732">Signal</keyword>
<evidence type="ECO:0000313" key="2">
    <source>
        <dbReference type="EMBL" id="GJE03324.1"/>
    </source>
</evidence>
<feature type="signal peptide" evidence="1">
    <location>
        <begin position="1"/>
        <end position="18"/>
    </location>
</feature>
<evidence type="ECO:0000313" key="3">
    <source>
        <dbReference type="Proteomes" id="UP001055153"/>
    </source>
</evidence>
<dbReference type="RefSeq" id="WP_238240721.1">
    <property type="nucleotide sequence ID" value="NZ_BPQQ01000072.1"/>
</dbReference>
<feature type="chain" id="PRO_5046537156" evidence="1">
    <location>
        <begin position="19"/>
        <end position="126"/>
    </location>
</feature>
<organism evidence="2 3">
    <name type="scientific">Methylobacterium isbiliense</name>
    <dbReference type="NCBI Taxonomy" id="315478"/>
    <lineage>
        <taxon>Bacteria</taxon>
        <taxon>Pseudomonadati</taxon>
        <taxon>Pseudomonadota</taxon>
        <taxon>Alphaproteobacteria</taxon>
        <taxon>Hyphomicrobiales</taxon>
        <taxon>Methylobacteriaceae</taxon>
        <taxon>Methylobacterium</taxon>
    </lineage>
</organism>
<dbReference type="Proteomes" id="UP001055153">
    <property type="component" value="Unassembled WGS sequence"/>
</dbReference>
<keyword evidence="3" id="KW-1185">Reference proteome</keyword>
<protein>
    <submittedName>
        <fullName evidence="2">Uncharacterized protein</fullName>
    </submittedName>
</protein>
<reference evidence="2" key="1">
    <citation type="journal article" date="2021" name="Front. Microbiol.">
        <title>Comprehensive Comparative Genomics and Phenotyping of Methylobacterium Species.</title>
        <authorList>
            <person name="Alessa O."/>
            <person name="Ogura Y."/>
            <person name="Fujitani Y."/>
            <person name="Takami H."/>
            <person name="Hayashi T."/>
            <person name="Sahin N."/>
            <person name="Tani A."/>
        </authorList>
    </citation>
    <scope>NUCLEOTIDE SEQUENCE</scope>
    <source>
        <strain evidence="2">DSM 17168</strain>
    </source>
</reference>
<evidence type="ECO:0000256" key="1">
    <source>
        <dbReference type="SAM" id="SignalP"/>
    </source>
</evidence>
<proteinExistence type="predicted"/>
<reference evidence="2" key="2">
    <citation type="submission" date="2021-08" db="EMBL/GenBank/DDBJ databases">
        <authorList>
            <person name="Tani A."/>
            <person name="Ola A."/>
            <person name="Ogura Y."/>
            <person name="Katsura K."/>
            <person name="Hayashi T."/>
        </authorList>
    </citation>
    <scope>NUCLEOTIDE SEQUENCE</scope>
    <source>
        <strain evidence="2">DSM 17168</strain>
    </source>
</reference>
<sequence length="126" mass="13586">MRSLVVAAIVCLSGAAFGAEAVPSLEAGSSYFEARISLALLGWEPQRVASAGRVCSGGGVKSCELYEEMLGCSGLEQHRCQAIWRKNNSEFYIDTVGTDPVFIRMNTIKYIRNSDGSASSLKSEQK</sequence>
<name>A0ABQ4SNL0_9HYPH</name>
<accession>A0ABQ4SNL0</accession>
<gene>
    <name evidence="2" type="ORF">GMJLKIPL_5278</name>
</gene>
<comment type="caution">
    <text evidence="2">The sequence shown here is derived from an EMBL/GenBank/DDBJ whole genome shotgun (WGS) entry which is preliminary data.</text>
</comment>
<dbReference type="EMBL" id="BPQQ01000072">
    <property type="protein sequence ID" value="GJE03324.1"/>
    <property type="molecule type" value="Genomic_DNA"/>
</dbReference>